<dbReference type="AlphaFoldDB" id="A0A564YIT3"/>
<dbReference type="Proteomes" id="UP000321570">
    <property type="component" value="Unassembled WGS sequence"/>
</dbReference>
<keyword evidence="3" id="KW-1185">Reference proteome</keyword>
<dbReference type="EMBL" id="CABIJS010000222">
    <property type="protein sequence ID" value="VUZ47175.1"/>
    <property type="molecule type" value="Genomic_DNA"/>
</dbReference>
<gene>
    <name evidence="2" type="ORF">WMSIL1_LOCUS6386</name>
</gene>
<accession>A0A564YIT3</accession>
<evidence type="ECO:0000256" key="1">
    <source>
        <dbReference type="SAM" id="MobiDB-lite"/>
    </source>
</evidence>
<feature type="region of interest" description="Disordered" evidence="1">
    <location>
        <begin position="60"/>
        <end position="92"/>
    </location>
</feature>
<protein>
    <submittedName>
        <fullName evidence="2">Uncharacterized protein</fullName>
    </submittedName>
</protein>
<sequence>PISIGSTNSESEPAVKIIYPGQTIGHLTEFLSHHTLPNSQSDSELDLCSVSSGSMKRKIAVVKSERNSESRQKTTSSSHSKPSVNHSTPSHRKIAFVKSTTESESGGVQTNAKSDLTYSNSGAYPSANFQLWSYESAVFSGGSNATLKMVKSLTPDAATGCVIKSPTALTCTPSPNR</sequence>
<evidence type="ECO:0000313" key="3">
    <source>
        <dbReference type="Proteomes" id="UP000321570"/>
    </source>
</evidence>
<name>A0A564YIT3_HYMDI</name>
<evidence type="ECO:0000313" key="2">
    <source>
        <dbReference type="EMBL" id="VUZ47175.1"/>
    </source>
</evidence>
<feature type="compositionally biased region" description="Low complexity" evidence="1">
    <location>
        <begin position="73"/>
        <end position="88"/>
    </location>
</feature>
<feature type="compositionally biased region" description="Basic and acidic residues" evidence="1">
    <location>
        <begin position="63"/>
        <end position="72"/>
    </location>
</feature>
<organism evidence="2 3">
    <name type="scientific">Hymenolepis diminuta</name>
    <name type="common">Rat tapeworm</name>
    <dbReference type="NCBI Taxonomy" id="6216"/>
    <lineage>
        <taxon>Eukaryota</taxon>
        <taxon>Metazoa</taxon>
        <taxon>Spiralia</taxon>
        <taxon>Lophotrochozoa</taxon>
        <taxon>Platyhelminthes</taxon>
        <taxon>Cestoda</taxon>
        <taxon>Eucestoda</taxon>
        <taxon>Cyclophyllidea</taxon>
        <taxon>Hymenolepididae</taxon>
        <taxon>Hymenolepis</taxon>
    </lineage>
</organism>
<reference evidence="2 3" key="1">
    <citation type="submission" date="2019-07" db="EMBL/GenBank/DDBJ databases">
        <authorList>
            <person name="Jastrzebski P J."/>
            <person name="Paukszto L."/>
            <person name="Jastrzebski P J."/>
        </authorList>
    </citation>
    <scope>NUCLEOTIDE SEQUENCE [LARGE SCALE GENOMIC DNA]</scope>
    <source>
        <strain evidence="2 3">WMS-il1</strain>
    </source>
</reference>
<feature type="non-terminal residue" evidence="2">
    <location>
        <position position="1"/>
    </location>
</feature>
<proteinExistence type="predicted"/>
<feature type="non-terminal residue" evidence="2">
    <location>
        <position position="177"/>
    </location>
</feature>